<dbReference type="InterPro" id="IPR012338">
    <property type="entry name" value="Beta-lactam/transpept-like"/>
</dbReference>
<dbReference type="InterPro" id="IPR001466">
    <property type="entry name" value="Beta-lactam-related"/>
</dbReference>
<name>A0A7K0BTK5_9ACTN</name>
<dbReference type="Gene3D" id="3.40.710.10">
    <property type="entry name" value="DD-peptidase/beta-lactamase superfamily"/>
    <property type="match status" value="1"/>
</dbReference>
<organism evidence="2 3">
    <name type="scientific">Actinomadura macrotermitis</name>
    <dbReference type="NCBI Taxonomy" id="2585200"/>
    <lineage>
        <taxon>Bacteria</taxon>
        <taxon>Bacillati</taxon>
        <taxon>Actinomycetota</taxon>
        <taxon>Actinomycetes</taxon>
        <taxon>Streptosporangiales</taxon>
        <taxon>Thermomonosporaceae</taxon>
        <taxon>Actinomadura</taxon>
    </lineage>
</organism>
<comment type="caution">
    <text evidence="2">The sequence shown here is derived from an EMBL/GenBank/DDBJ whole genome shotgun (WGS) entry which is preliminary data.</text>
</comment>
<reference evidence="2 3" key="1">
    <citation type="submission" date="2019-10" db="EMBL/GenBank/DDBJ databases">
        <title>Actinomadura rubteroloni sp. nov. and Actinomadura macrotermitis sp. nov., isolated from the gut of fungus growing-termite Macrotermes natalensis.</title>
        <authorList>
            <person name="Benndorf R."/>
            <person name="Martin K."/>
            <person name="Kuefner M."/>
            <person name="De Beer W."/>
            <person name="Kaster A.-K."/>
            <person name="Vollmers J."/>
            <person name="Poulsen M."/>
            <person name="Beemelmanns C."/>
        </authorList>
    </citation>
    <scope>NUCLEOTIDE SEQUENCE [LARGE SCALE GENOMIC DNA]</scope>
    <source>
        <strain evidence="2 3">RB68</strain>
    </source>
</reference>
<dbReference type="PROSITE" id="PS51318">
    <property type="entry name" value="TAT"/>
    <property type="match status" value="1"/>
</dbReference>
<proteinExistence type="predicted"/>
<dbReference type="EMBL" id="WEGH01000001">
    <property type="protein sequence ID" value="MQY04232.1"/>
    <property type="molecule type" value="Genomic_DNA"/>
</dbReference>
<keyword evidence="2" id="KW-0378">Hydrolase</keyword>
<keyword evidence="3" id="KW-1185">Reference proteome</keyword>
<keyword evidence="2" id="KW-0645">Protease</keyword>
<keyword evidence="2" id="KW-0031">Aminopeptidase</keyword>
<protein>
    <submittedName>
        <fullName evidence="2">D-aminopeptidase</fullName>
        <ecNumber evidence="2">3.4.11.19</ecNumber>
    </submittedName>
</protein>
<dbReference type="SUPFAM" id="SSF56601">
    <property type="entry name" value="beta-lactamase/transpeptidase-like"/>
    <property type="match status" value="1"/>
</dbReference>
<dbReference type="Proteomes" id="UP000487268">
    <property type="component" value="Unassembled WGS sequence"/>
</dbReference>
<dbReference type="PANTHER" id="PTHR46825:SF9">
    <property type="entry name" value="BETA-LACTAMASE-RELATED DOMAIN-CONTAINING PROTEIN"/>
    <property type="match status" value="1"/>
</dbReference>
<feature type="domain" description="Beta-lactamase-related" evidence="1">
    <location>
        <begin position="57"/>
        <end position="388"/>
    </location>
</feature>
<dbReference type="OrthoDB" id="262125at2"/>
<dbReference type="GO" id="GO:0004177">
    <property type="term" value="F:aminopeptidase activity"/>
    <property type="evidence" value="ECO:0007669"/>
    <property type="project" value="UniProtKB-KW"/>
</dbReference>
<evidence type="ECO:0000313" key="3">
    <source>
        <dbReference type="Proteomes" id="UP000487268"/>
    </source>
</evidence>
<dbReference type="AlphaFoldDB" id="A0A7K0BTK5"/>
<gene>
    <name evidence="2" type="primary">dap</name>
    <name evidence="2" type="ORF">ACRB68_22830</name>
</gene>
<dbReference type="RefSeq" id="WP_153532022.1">
    <property type="nucleotide sequence ID" value="NZ_WEGH01000001.1"/>
</dbReference>
<dbReference type="InterPro" id="IPR006311">
    <property type="entry name" value="TAT_signal"/>
</dbReference>
<dbReference type="EC" id="3.4.11.19" evidence="2"/>
<dbReference type="PANTHER" id="PTHR46825">
    <property type="entry name" value="D-ALANYL-D-ALANINE-CARBOXYPEPTIDASE/ENDOPEPTIDASE AMPH"/>
    <property type="match status" value="1"/>
</dbReference>
<dbReference type="InterPro" id="IPR050491">
    <property type="entry name" value="AmpC-like"/>
</dbReference>
<sequence length="422" mass="45644">MSQDGLSRRDFGLIAGAAGLGATVLGGCSGAATAGRQVAAARTWRTTGTALAGLGGFDTAVKAFMQKRGIPAGQLAVVRKGRLVLARGYTWADAATPATQPTSLFRIASVSKPITATAVQRLIQDGRLKPTDRVATLLGLSTAADPRLKDVTVLRLLQHLGGWDRDISPDLMWQDAEIAKRLGLPLPIKHADIMRYASTRKLDHAPGTHYAYANYGYMLLGRIIEKASRQSYGSYVQAKVLAPRGIKRMRLGRTLSRAPGEVGYHSQFTGRTVMDNTGKTVASPYGSFSLENHDAQGGWLSTAVDLVRFAGIYDGGTSVLNTTSINRAFAKPQTGVNANGWYYGCGWMVRPMKTGRNTWHDGSQPGTSALLVRRYDGTTYAVLFDQRDDPSKLSYSDIDPALYNAANAVRTWPTGNLYSRYF</sequence>
<evidence type="ECO:0000259" key="1">
    <source>
        <dbReference type="Pfam" id="PF00144"/>
    </source>
</evidence>
<accession>A0A7K0BTK5</accession>
<dbReference type="Pfam" id="PF00144">
    <property type="entry name" value="Beta-lactamase"/>
    <property type="match status" value="1"/>
</dbReference>
<evidence type="ECO:0000313" key="2">
    <source>
        <dbReference type="EMBL" id="MQY04232.1"/>
    </source>
</evidence>